<protein>
    <submittedName>
        <fullName evidence="1">Class I SAM-dependent methyltransferase</fullName>
    </submittedName>
</protein>
<dbReference type="PANTHER" id="PTHR35276:SF1">
    <property type="entry name" value="TRNA (MNM(5)S(2)U34)-METHYLTRANSFERASE, CHLOROPLASTIC"/>
    <property type="match status" value="1"/>
</dbReference>
<dbReference type="GO" id="GO:0008168">
    <property type="term" value="F:methyltransferase activity"/>
    <property type="evidence" value="ECO:0007669"/>
    <property type="project" value="UniProtKB-KW"/>
</dbReference>
<dbReference type="EMBL" id="JARXIC010000011">
    <property type="protein sequence ID" value="MDQ8194430.1"/>
    <property type="molecule type" value="Genomic_DNA"/>
</dbReference>
<dbReference type="SUPFAM" id="SSF53335">
    <property type="entry name" value="S-adenosyl-L-methionine-dependent methyltransferases"/>
    <property type="match status" value="1"/>
</dbReference>
<keyword evidence="2" id="KW-1185">Reference proteome</keyword>
<dbReference type="CDD" id="cd02440">
    <property type="entry name" value="AdoMet_MTases"/>
    <property type="match status" value="1"/>
</dbReference>
<dbReference type="Pfam" id="PF06962">
    <property type="entry name" value="rRNA_methylase"/>
    <property type="match status" value="1"/>
</dbReference>
<name>A0ABU1AI16_9BACT</name>
<organism evidence="1 2">
    <name type="scientific">Thalassobacterium sedimentorum</name>
    <dbReference type="NCBI Taxonomy" id="3041258"/>
    <lineage>
        <taxon>Bacteria</taxon>
        <taxon>Pseudomonadati</taxon>
        <taxon>Verrucomicrobiota</taxon>
        <taxon>Opitutia</taxon>
        <taxon>Puniceicoccales</taxon>
        <taxon>Coraliomargaritaceae</taxon>
        <taxon>Thalassobacterium</taxon>
    </lineage>
</organism>
<dbReference type="RefSeq" id="WP_308984905.1">
    <property type="nucleotide sequence ID" value="NZ_JARXIC010000011.1"/>
</dbReference>
<dbReference type="InterPro" id="IPR010719">
    <property type="entry name" value="MnmM_MeTrfase"/>
</dbReference>
<sequence>MRLTEKVHQILAEQLQPGDLVIDATAGNGHDTQFLAEQTGTAGHVIAIDIQASAIESTRQRLISQGLEQHVTLYTSDHAAQLEALRPSQGERVTAVVFNLGYLPGSDKAVQTQSNNTRKALEASLHLLRPAGLLCVTAYRGHPGGAEESQAVETWMRLQENSGHLLECYEPQANNTPPILWVLHKR</sequence>
<gene>
    <name evidence="1" type="ORF">QEH59_08330</name>
</gene>
<dbReference type="Gene3D" id="3.40.50.150">
    <property type="entry name" value="Vaccinia Virus protein VP39"/>
    <property type="match status" value="1"/>
</dbReference>
<comment type="caution">
    <text evidence="1">The sequence shown here is derived from an EMBL/GenBank/DDBJ whole genome shotgun (WGS) entry which is preliminary data.</text>
</comment>
<proteinExistence type="predicted"/>
<dbReference type="GO" id="GO:0032259">
    <property type="term" value="P:methylation"/>
    <property type="evidence" value="ECO:0007669"/>
    <property type="project" value="UniProtKB-KW"/>
</dbReference>
<accession>A0ABU1AI16</accession>
<reference evidence="1 2" key="1">
    <citation type="submission" date="2023-04" db="EMBL/GenBank/DDBJ databases">
        <title>A novel bacteria isolated from coastal sediment.</title>
        <authorList>
            <person name="Liu X.-J."/>
            <person name="Du Z.-J."/>
        </authorList>
    </citation>
    <scope>NUCLEOTIDE SEQUENCE [LARGE SCALE GENOMIC DNA]</scope>
    <source>
        <strain evidence="1 2">SDUM461004</strain>
    </source>
</reference>
<dbReference type="Proteomes" id="UP001243717">
    <property type="component" value="Unassembled WGS sequence"/>
</dbReference>
<keyword evidence="1" id="KW-0489">Methyltransferase</keyword>
<keyword evidence="1" id="KW-0808">Transferase</keyword>
<dbReference type="PANTHER" id="PTHR35276">
    <property type="entry name" value="S-ADENOSYL-L-METHIONINE-DEPENDENT METHYLTRANSFERASES SUPERFAMILY PROTEIN"/>
    <property type="match status" value="1"/>
</dbReference>
<evidence type="ECO:0000313" key="2">
    <source>
        <dbReference type="Proteomes" id="UP001243717"/>
    </source>
</evidence>
<dbReference type="InterPro" id="IPR029063">
    <property type="entry name" value="SAM-dependent_MTases_sf"/>
</dbReference>
<evidence type="ECO:0000313" key="1">
    <source>
        <dbReference type="EMBL" id="MDQ8194430.1"/>
    </source>
</evidence>